<evidence type="ECO:0000313" key="2">
    <source>
        <dbReference type="EMBL" id="AFZ70374.1"/>
    </source>
</evidence>
<sequence>MVSWEIIHRATSFISEEMGVALRRSALSPNIRERADHSCAIIDSNQRIVAQAEHIPVHLGSLRVGIRNLLNYLEKENVELNEGDMIFANDPYLTGTHLNDVTVISGIYYNGRLIGYAANKAHHVDIGGPVFGSINPQATTIYEEGEIVPPVKLVEKGKIRDDILKMFLSNVKSPLTNEGDLKAQISANLTGVKRVKELIDKYGLEQTIDGWDNSIKYGREMALKEISSWPKGEFDAEDYLETSQEVSDLISIYVNVKISEDGVYISYPRLIKQLRKPLNAVFGVTFAASSFAIRSLMKEDVPTNEGLYSTINVTAEEGTILNAKPPAPVSGGNLETSQRIVDVILLALSKAMPNRIPAASSGTMMNIMLGGYDKDGRPWAYYETIGGGSGGRPNGDGISGVHTNMTNTMNTPIEITESTYPMLFTSYKIRDGSGGDGKYKGGDGIIRSFKVLYPARLAVMASRFFTNPYGLYGGKPGKPSKLTIIRKDGRIEDLKPMSVVELFADDEVIIETPGGGGYGK</sequence>
<accession>L0AAC4</accession>
<dbReference type="InParanoid" id="L0AAC4"/>
<dbReference type="InterPro" id="IPR003692">
    <property type="entry name" value="Hydantoinase_B"/>
</dbReference>
<keyword evidence="3" id="KW-1185">Reference proteome</keyword>
<gene>
    <name evidence="2" type="ordered locus">Calag_0619</name>
</gene>
<dbReference type="EMBL" id="CP003378">
    <property type="protein sequence ID" value="AFZ70374.1"/>
    <property type="molecule type" value="Genomic_DNA"/>
</dbReference>
<dbReference type="Proteomes" id="UP000010469">
    <property type="component" value="Chromosome"/>
</dbReference>
<organism evidence="2 3">
    <name type="scientific">Caldisphaera lagunensis (strain DSM 15908 / JCM 11604 / ANMR 0165 / IC-154)</name>
    <dbReference type="NCBI Taxonomy" id="1056495"/>
    <lineage>
        <taxon>Archaea</taxon>
        <taxon>Thermoproteota</taxon>
        <taxon>Thermoprotei</taxon>
        <taxon>Acidilobales</taxon>
        <taxon>Caldisphaeraceae</taxon>
        <taxon>Caldisphaera</taxon>
    </lineage>
</organism>
<dbReference type="Pfam" id="PF02538">
    <property type="entry name" value="Hydantoinase_B"/>
    <property type="match status" value="1"/>
</dbReference>
<dbReference type="HOGENOM" id="CLU_020413_0_0_2"/>
<feature type="domain" description="Hydantoinase B/oxoprolinase" evidence="1">
    <location>
        <begin position="2"/>
        <end position="520"/>
    </location>
</feature>
<dbReference type="PANTHER" id="PTHR11365:SF23">
    <property type="entry name" value="HYPOTHETICAL 5-OXOPROLINASE (EUROFUNG)-RELATED"/>
    <property type="match status" value="1"/>
</dbReference>
<dbReference type="AlphaFoldDB" id="L0AAC4"/>
<dbReference type="GeneID" id="14211879"/>
<dbReference type="eggNOG" id="arCOG01512">
    <property type="taxonomic scope" value="Archaea"/>
</dbReference>
<dbReference type="KEGG" id="clg:Calag_0619"/>
<dbReference type="RefSeq" id="WP_015232272.1">
    <property type="nucleotide sequence ID" value="NC_019791.1"/>
</dbReference>
<dbReference type="GO" id="GO:0006749">
    <property type="term" value="P:glutathione metabolic process"/>
    <property type="evidence" value="ECO:0007669"/>
    <property type="project" value="TreeGrafter"/>
</dbReference>
<protein>
    <submittedName>
        <fullName evidence="2">N-methylhydantoinase B/acetone carboxylase, alpha subunit</fullName>
    </submittedName>
</protein>
<dbReference type="InterPro" id="IPR045079">
    <property type="entry name" value="Oxoprolinase-like"/>
</dbReference>
<dbReference type="PANTHER" id="PTHR11365">
    <property type="entry name" value="5-OXOPROLINASE RELATED"/>
    <property type="match status" value="1"/>
</dbReference>
<proteinExistence type="predicted"/>
<dbReference type="OrthoDB" id="8261at2157"/>
<dbReference type="STRING" id="1056495.Calag_0619"/>
<name>L0AAC4_CALLD</name>
<dbReference type="GO" id="GO:0017168">
    <property type="term" value="F:5-oxoprolinase (ATP-hydrolyzing) activity"/>
    <property type="evidence" value="ECO:0007669"/>
    <property type="project" value="TreeGrafter"/>
</dbReference>
<dbReference type="GO" id="GO:0005829">
    <property type="term" value="C:cytosol"/>
    <property type="evidence" value="ECO:0007669"/>
    <property type="project" value="TreeGrafter"/>
</dbReference>
<evidence type="ECO:0000313" key="3">
    <source>
        <dbReference type="Proteomes" id="UP000010469"/>
    </source>
</evidence>
<reference evidence="3" key="1">
    <citation type="submission" date="2012-03" db="EMBL/GenBank/DDBJ databases">
        <title>Complete genome of Caldisphaera lagunensis DSM 15908.</title>
        <authorList>
            <person name="Lucas S."/>
            <person name="Copeland A."/>
            <person name="Lapidus A."/>
            <person name="Glavina del Rio T."/>
            <person name="Dalin E."/>
            <person name="Tice H."/>
            <person name="Bruce D."/>
            <person name="Goodwin L."/>
            <person name="Pitluck S."/>
            <person name="Peters L."/>
            <person name="Mikhailova N."/>
            <person name="Teshima H."/>
            <person name="Kyrpides N."/>
            <person name="Mavromatis K."/>
            <person name="Ivanova N."/>
            <person name="Brettin T."/>
            <person name="Detter J.C."/>
            <person name="Han C."/>
            <person name="Larimer F."/>
            <person name="Land M."/>
            <person name="Hauser L."/>
            <person name="Markowitz V."/>
            <person name="Cheng J.-F."/>
            <person name="Hugenholtz P."/>
            <person name="Woyke T."/>
            <person name="Wu D."/>
            <person name="Spring S."/>
            <person name="Schroeder M."/>
            <person name="Brambilla E."/>
            <person name="Klenk H.-P."/>
            <person name="Eisen J.A."/>
        </authorList>
    </citation>
    <scope>NUCLEOTIDE SEQUENCE [LARGE SCALE GENOMIC DNA]</scope>
    <source>
        <strain evidence="3">DSM 15908 / JCM 11604 / IC-154</strain>
    </source>
</reference>
<evidence type="ECO:0000259" key="1">
    <source>
        <dbReference type="Pfam" id="PF02538"/>
    </source>
</evidence>